<feature type="region of interest" description="Disordered" evidence="2">
    <location>
        <begin position="456"/>
        <end position="477"/>
    </location>
</feature>
<evidence type="ECO:0000256" key="1">
    <source>
        <dbReference type="SAM" id="Coils"/>
    </source>
</evidence>
<feature type="compositionally biased region" description="Basic residues" evidence="2">
    <location>
        <begin position="463"/>
        <end position="477"/>
    </location>
</feature>
<reference evidence="3 4" key="1">
    <citation type="submission" date="2020-08" db="EMBL/GenBank/DDBJ databases">
        <title>Genomic Encyclopedia of Type Strains, Phase III (KMG-III): the genomes of soil and plant-associated and newly described type strains.</title>
        <authorList>
            <person name="Whitman W."/>
        </authorList>
    </citation>
    <scope>NUCLEOTIDE SEQUENCE [LARGE SCALE GENOMIC DNA]</scope>
    <source>
        <strain evidence="3 4">CECT 8075</strain>
    </source>
</reference>
<keyword evidence="4" id="KW-1185">Reference proteome</keyword>
<gene>
    <name evidence="3" type="ORF">FHS27_004446</name>
</gene>
<feature type="coiled-coil region" evidence="1">
    <location>
        <begin position="76"/>
        <end position="165"/>
    </location>
</feature>
<name>A0A7W5H7N6_9BACT</name>
<dbReference type="EMBL" id="JACHXU010000017">
    <property type="protein sequence ID" value="MBB3208614.1"/>
    <property type="molecule type" value="Genomic_DNA"/>
</dbReference>
<evidence type="ECO:0000313" key="4">
    <source>
        <dbReference type="Proteomes" id="UP000536179"/>
    </source>
</evidence>
<evidence type="ECO:0000256" key="2">
    <source>
        <dbReference type="SAM" id="MobiDB-lite"/>
    </source>
</evidence>
<sequence>MPIPGPLVYRQLISAYDETAARIERLRGQMGQIEQERDKLEDDRDQTLSKLAEHYLPDLSPESVQQTWVSVRPTMREILLRKENRVRELREELSDEDHLRNRLEEDLQRVNQRLDEAEQKQSEIATQVEEYLAEQPEFVDLSNRAGQAELALQRAESNLDEISQDAARKLPAYNECKLFSYLKDRDFGTPEYAHRGFTRRMDRMVAKYVGYNEAKRNFDYLTNTPAAMRKIIAEDRLALGTVLTELQDSRDRAAKQFGLMAQIQAVESLTKERESALAALDAAATECESTMVELNELEDPRCQYYREAIDLFRRMLADTQSSELRQAARRTPELTDDQIVASLRGIESQLDRNDLTTSRHHDELRQGQEVHQAVGRLTQRFRASGFDRSRCQFSDALDIGASLDRVRSVRDVDELWGAIRRNQSWGPTTMDKITSVATHPMTQVMINAMAHAAAGAMSEHARRAGRRTGRRPGQRGW</sequence>
<dbReference type="Proteomes" id="UP000536179">
    <property type="component" value="Unassembled WGS sequence"/>
</dbReference>
<accession>A0A7W5H7N6</accession>
<dbReference type="AlphaFoldDB" id="A0A7W5H7N6"/>
<comment type="caution">
    <text evidence="3">The sequence shown here is derived from an EMBL/GenBank/DDBJ whole genome shotgun (WGS) entry which is preliminary data.</text>
</comment>
<feature type="coiled-coil region" evidence="1">
    <location>
        <begin position="9"/>
        <end position="50"/>
    </location>
</feature>
<proteinExistence type="predicted"/>
<evidence type="ECO:0000313" key="3">
    <source>
        <dbReference type="EMBL" id="MBB3208614.1"/>
    </source>
</evidence>
<dbReference type="RefSeq" id="WP_184306779.1">
    <property type="nucleotide sequence ID" value="NZ_JACHXU010000017.1"/>
</dbReference>
<organism evidence="3 4">
    <name type="scientific">Aporhodopirellula rubra</name>
    <dbReference type="NCBI Taxonomy" id="980271"/>
    <lineage>
        <taxon>Bacteria</taxon>
        <taxon>Pseudomonadati</taxon>
        <taxon>Planctomycetota</taxon>
        <taxon>Planctomycetia</taxon>
        <taxon>Pirellulales</taxon>
        <taxon>Pirellulaceae</taxon>
        <taxon>Aporhodopirellula</taxon>
    </lineage>
</organism>
<keyword evidence="1" id="KW-0175">Coiled coil</keyword>
<protein>
    <submittedName>
        <fullName evidence="3">Prefoldin subunit 5</fullName>
    </submittedName>
</protein>